<gene>
    <name evidence="1" type="ORF">SDC9_153765</name>
</gene>
<protein>
    <submittedName>
        <fullName evidence="1">Uncharacterized protein</fullName>
    </submittedName>
</protein>
<sequence>MTSVPTPCIQLRNIFPAPKKGSLISLGGRLITFFSSFSASKIMEQDGSMINSRNTICTGQSISGKSAKNTGISDKPAIGTCTAKIYPSAFWRLSKMRRPMRTAPTIEAKLSSSNTSDEASRATSVPFSPMAIPMFAALSAGASFTPSPVMATISLFRFRAFTNISFCSGITRANTFTSRILSHSSSSLISFNSGPEMHLS</sequence>
<reference evidence="1" key="1">
    <citation type="submission" date="2019-08" db="EMBL/GenBank/DDBJ databases">
        <authorList>
            <person name="Kucharzyk K."/>
            <person name="Murdoch R.W."/>
            <person name="Higgins S."/>
            <person name="Loffler F."/>
        </authorList>
    </citation>
    <scope>NUCLEOTIDE SEQUENCE</scope>
</reference>
<dbReference type="EMBL" id="VSSQ01052415">
    <property type="protein sequence ID" value="MPN06509.1"/>
    <property type="molecule type" value="Genomic_DNA"/>
</dbReference>
<accession>A0A645EZ95</accession>
<name>A0A645EZ95_9ZZZZ</name>
<dbReference type="AlphaFoldDB" id="A0A645EZ95"/>
<evidence type="ECO:0000313" key="1">
    <source>
        <dbReference type="EMBL" id="MPN06509.1"/>
    </source>
</evidence>
<proteinExistence type="predicted"/>
<comment type="caution">
    <text evidence="1">The sequence shown here is derived from an EMBL/GenBank/DDBJ whole genome shotgun (WGS) entry which is preliminary data.</text>
</comment>
<organism evidence="1">
    <name type="scientific">bioreactor metagenome</name>
    <dbReference type="NCBI Taxonomy" id="1076179"/>
    <lineage>
        <taxon>unclassified sequences</taxon>
        <taxon>metagenomes</taxon>
        <taxon>ecological metagenomes</taxon>
    </lineage>
</organism>